<feature type="chain" id="PRO_5047502439" evidence="1">
    <location>
        <begin position="28"/>
        <end position="110"/>
    </location>
</feature>
<dbReference type="Proteomes" id="UP001597389">
    <property type="component" value="Unassembled WGS sequence"/>
</dbReference>
<protein>
    <submittedName>
        <fullName evidence="2">Uncharacterized protein</fullName>
    </submittedName>
</protein>
<evidence type="ECO:0000313" key="2">
    <source>
        <dbReference type="EMBL" id="MFD2158216.1"/>
    </source>
</evidence>
<proteinExistence type="predicted"/>
<evidence type="ECO:0000256" key="1">
    <source>
        <dbReference type="SAM" id="SignalP"/>
    </source>
</evidence>
<gene>
    <name evidence="2" type="ORF">ACFSW8_04840</name>
</gene>
<feature type="signal peptide" evidence="1">
    <location>
        <begin position="1"/>
        <end position="27"/>
    </location>
</feature>
<name>A0ABW4Z8A7_9BACT</name>
<keyword evidence="3" id="KW-1185">Reference proteome</keyword>
<dbReference type="RefSeq" id="WP_377177584.1">
    <property type="nucleotide sequence ID" value="NZ_JBHUJB010000021.1"/>
</dbReference>
<organism evidence="2 3">
    <name type="scientific">Rubritalea tangerina</name>
    <dbReference type="NCBI Taxonomy" id="430798"/>
    <lineage>
        <taxon>Bacteria</taxon>
        <taxon>Pseudomonadati</taxon>
        <taxon>Verrucomicrobiota</taxon>
        <taxon>Verrucomicrobiia</taxon>
        <taxon>Verrucomicrobiales</taxon>
        <taxon>Rubritaleaceae</taxon>
        <taxon>Rubritalea</taxon>
    </lineage>
</organism>
<reference evidence="3" key="1">
    <citation type="journal article" date="2019" name="Int. J. Syst. Evol. Microbiol.">
        <title>The Global Catalogue of Microorganisms (GCM) 10K type strain sequencing project: providing services to taxonomists for standard genome sequencing and annotation.</title>
        <authorList>
            <consortium name="The Broad Institute Genomics Platform"/>
            <consortium name="The Broad Institute Genome Sequencing Center for Infectious Disease"/>
            <person name="Wu L."/>
            <person name="Ma J."/>
        </authorList>
    </citation>
    <scope>NUCLEOTIDE SEQUENCE [LARGE SCALE GENOMIC DNA]</scope>
    <source>
        <strain evidence="3">CCUG 57942</strain>
    </source>
</reference>
<sequence length="110" mass="11715">MPTNKIAITLSSLAAALLVSCSNSTTVSDQTNPVVADKKFPAAFPYKDSKTQVISPYKPYNVINVKGLKSGHLARDVSTAKVDKSTGKPDLSTAKIFRVPEFTNSTAAKN</sequence>
<accession>A0ABW4Z8A7</accession>
<dbReference type="PROSITE" id="PS51257">
    <property type="entry name" value="PROKAR_LIPOPROTEIN"/>
    <property type="match status" value="1"/>
</dbReference>
<comment type="caution">
    <text evidence="2">The sequence shown here is derived from an EMBL/GenBank/DDBJ whole genome shotgun (WGS) entry which is preliminary data.</text>
</comment>
<dbReference type="EMBL" id="JBHUJB010000021">
    <property type="protein sequence ID" value="MFD2158216.1"/>
    <property type="molecule type" value="Genomic_DNA"/>
</dbReference>
<evidence type="ECO:0000313" key="3">
    <source>
        <dbReference type="Proteomes" id="UP001597389"/>
    </source>
</evidence>
<keyword evidence="1" id="KW-0732">Signal</keyword>